<comment type="caution">
    <text evidence="1">The sequence shown here is derived from an EMBL/GenBank/DDBJ whole genome shotgun (WGS) entry which is preliminary data.</text>
</comment>
<dbReference type="Proteomes" id="UP000839815">
    <property type="component" value="Unassembled WGS sequence"/>
</dbReference>
<dbReference type="AlphaFoldDB" id="A0A5I8HZU7"/>
<name>A0A5I8HZU7_SALET</name>
<sequence length="137" mass="14610">MSTFNEGGVPNFYTYRAVEVNQHSYTPTLSNVNIGAGFTFGAYNKFGNKTRIFVHTELGAGSSITGAIAITAPHISSVTSFVSGTLFDASDNKSYPIQGYIKSGEQGMTLTYSGGLVNDINLFALSSGDMIHLDGEY</sequence>
<dbReference type="EMBL" id="AAIURL010000059">
    <property type="protein sequence ID" value="ECI2861712.1"/>
    <property type="molecule type" value="Genomic_DNA"/>
</dbReference>
<reference evidence="1" key="1">
    <citation type="submission" date="2019-07" db="EMBL/GenBank/DDBJ databases">
        <authorList>
            <consortium name="GenomeTrakr network: Whole genome sequencing for foodborne pathogen traceback"/>
        </authorList>
    </citation>
    <scope>NUCLEOTIDE SEQUENCE [LARGE SCALE GENOMIC DNA]</scope>
    <source>
        <strain evidence="1">FSIS21720206</strain>
    </source>
</reference>
<gene>
    <name evidence="1" type="ORF">CQU62_20475</name>
</gene>
<accession>A0A5I8HZU7</accession>
<organism evidence="1">
    <name type="scientific">Salmonella enterica subsp. enterica serovar Ouakam</name>
    <dbReference type="NCBI Taxonomy" id="1243585"/>
    <lineage>
        <taxon>Bacteria</taxon>
        <taxon>Pseudomonadati</taxon>
        <taxon>Pseudomonadota</taxon>
        <taxon>Gammaproteobacteria</taxon>
        <taxon>Enterobacterales</taxon>
        <taxon>Enterobacteriaceae</taxon>
        <taxon>Salmonella</taxon>
    </lineage>
</organism>
<evidence type="ECO:0000313" key="1">
    <source>
        <dbReference type="EMBL" id="ECI2861712.1"/>
    </source>
</evidence>
<dbReference type="RefSeq" id="WP_135370246.1">
    <property type="nucleotide sequence ID" value="NZ_JAUKSZ010000046.1"/>
</dbReference>
<proteinExistence type="predicted"/>
<protein>
    <submittedName>
        <fullName evidence="1">Uncharacterized protein</fullName>
    </submittedName>
</protein>